<dbReference type="PROSITE" id="PS51320">
    <property type="entry name" value="TIFY"/>
    <property type="match status" value="1"/>
</dbReference>
<dbReference type="Proteomes" id="UP000619265">
    <property type="component" value="Unassembled WGS sequence"/>
</dbReference>
<dbReference type="PANTHER" id="PTHR33077">
    <property type="entry name" value="PROTEIN TIFY 4A-RELATED-RELATED"/>
    <property type="match status" value="1"/>
</dbReference>
<dbReference type="Pfam" id="PF09425">
    <property type="entry name" value="Jas_motif"/>
    <property type="match status" value="1"/>
</dbReference>
<dbReference type="InterPro" id="IPR010399">
    <property type="entry name" value="Tify_dom"/>
</dbReference>
<evidence type="ECO:0000259" key="4">
    <source>
        <dbReference type="PROSITE" id="PS51320"/>
    </source>
</evidence>
<dbReference type="InterPro" id="IPR040390">
    <property type="entry name" value="TIFY/JAZ"/>
</dbReference>
<protein>
    <recommendedName>
        <fullName evidence="2">Protein TIFY</fullName>
    </recommendedName>
    <alternativeName>
        <fullName evidence="2">Jasmonate ZIM domain-containing protein</fullName>
    </alternativeName>
</protein>
<organism evidence="5 6">
    <name type="scientific">Juglans regia</name>
    <name type="common">English walnut</name>
    <dbReference type="NCBI Taxonomy" id="51240"/>
    <lineage>
        <taxon>Eukaryota</taxon>
        <taxon>Viridiplantae</taxon>
        <taxon>Streptophyta</taxon>
        <taxon>Embryophyta</taxon>
        <taxon>Tracheophyta</taxon>
        <taxon>Spermatophyta</taxon>
        <taxon>Magnoliopsida</taxon>
        <taxon>eudicotyledons</taxon>
        <taxon>Gunneridae</taxon>
        <taxon>Pentapetalae</taxon>
        <taxon>rosids</taxon>
        <taxon>fabids</taxon>
        <taxon>Fagales</taxon>
        <taxon>Juglandaceae</taxon>
        <taxon>Juglans</taxon>
    </lineage>
</organism>
<feature type="non-terminal residue" evidence="5">
    <location>
        <position position="339"/>
    </location>
</feature>
<name>A0A833TRP9_JUGRE</name>
<keyword evidence="2" id="KW-1184">Jasmonic acid signaling pathway</keyword>
<comment type="function">
    <text evidence="2">Repressor of jasmonate responses.</text>
</comment>
<dbReference type="PANTHER" id="PTHR33077:SF52">
    <property type="entry name" value="PROTEIN TIFY 11D"/>
    <property type="match status" value="1"/>
</dbReference>
<dbReference type="AlphaFoldDB" id="A0A833TRP9"/>
<reference evidence="5" key="2">
    <citation type="submission" date="2020-03" db="EMBL/GenBank/DDBJ databases">
        <title>Walnut 2.0.</title>
        <authorList>
            <person name="Marrano A."/>
            <person name="Britton M."/>
            <person name="Zimin A.V."/>
            <person name="Zaini P.A."/>
            <person name="Workman R."/>
            <person name="Puiu D."/>
            <person name="Bianco L."/>
            <person name="Allen B.J."/>
            <person name="Troggio M."/>
            <person name="Leslie C.A."/>
            <person name="Timp W."/>
            <person name="Dendekar A."/>
            <person name="Salzberg S.L."/>
            <person name="Neale D.B."/>
        </authorList>
    </citation>
    <scope>NUCLEOTIDE SEQUENCE</scope>
    <source>
        <tissue evidence="5">Leaves</tissue>
    </source>
</reference>
<evidence type="ECO:0000256" key="1">
    <source>
        <dbReference type="ARBA" id="ARBA00008614"/>
    </source>
</evidence>
<comment type="similarity">
    <text evidence="1 2">Belongs to the TIFY/JAZ family.</text>
</comment>
<comment type="domain">
    <text evidence="2">The jas domain is required for interaction with COI1.</text>
</comment>
<comment type="caution">
    <text evidence="5">The sequence shown here is derived from an EMBL/GenBank/DDBJ whole genome shotgun (WGS) entry which is preliminary data.</text>
</comment>
<dbReference type="GO" id="GO:0009611">
    <property type="term" value="P:response to wounding"/>
    <property type="evidence" value="ECO:0007669"/>
    <property type="project" value="UniProtKB-UniRule"/>
</dbReference>
<feature type="compositionally biased region" description="Basic and acidic residues" evidence="3">
    <location>
        <begin position="326"/>
        <end position="339"/>
    </location>
</feature>
<dbReference type="InterPro" id="IPR018467">
    <property type="entry name" value="CCT_CS"/>
</dbReference>
<gene>
    <name evidence="5" type="ORF">F2P56_027882</name>
</gene>
<sequence length="339" mass="37261">GSKHTRQARSEQPVICQALHPQIFIHCSRSRRALKAPALYSCESISEATSSQENMSNPRKAPEKSNFVQRCNLLSRYFKEKGSFGDLGLGMGRQLKSKETPPETSPPAATTLDLLKNMENSTDQALRQNGAVAPSNAQPKVFFPQLGCFGPQNSIDIAANRTDLSTKPEIKEPEALLTKQKQPEATAQMTKQKEPEATAQMTIFYAGEVHVLNDFPADKAREIVALANKGCSSISRGSTFTSGVKNLRSSGCSMAPESSSVAMHKKNTTQERRLQATGSDLPIARRASLHRFLDKRKDRAAAKAPYQVEPPSEASPDSEQRNPWFGHEDQSSKHLDLNL</sequence>
<feature type="region of interest" description="Disordered" evidence="3">
    <location>
        <begin position="294"/>
        <end position="339"/>
    </location>
</feature>
<dbReference type="SMART" id="SM00979">
    <property type="entry name" value="TIFY"/>
    <property type="match status" value="1"/>
</dbReference>
<dbReference type="GO" id="GO:0031347">
    <property type="term" value="P:regulation of defense response"/>
    <property type="evidence" value="ECO:0007669"/>
    <property type="project" value="UniProtKB-UniRule"/>
</dbReference>
<accession>A0A833TRP9</accession>
<proteinExistence type="inferred from homology"/>
<keyword evidence="2" id="KW-0539">Nucleus</keyword>
<reference evidence="5" key="1">
    <citation type="submission" date="2015-10" db="EMBL/GenBank/DDBJ databases">
        <authorList>
            <person name="Martinez-Garcia P.J."/>
            <person name="Crepeau M.W."/>
            <person name="Puiu D."/>
            <person name="Gonzalez-Ibeas D."/>
            <person name="Whalen J."/>
            <person name="Stevens K."/>
            <person name="Paul R."/>
            <person name="Butterfield T."/>
            <person name="Britton M."/>
            <person name="Reagan R."/>
            <person name="Chakraborty S."/>
            <person name="Walawage S.L."/>
            <person name="Vasquez-Gross H.A."/>
            <person name="Cardeno C."/>
            <person name="Famula R."/>
            <person name="Pratt K."/>
            <person name="Kuruganti S."/>
            <person name="Aradhya M.K."/>
            <person name="Leslie C.A."/>
            <person name="Dandekar A.M."/>
            <person name="Salzberg S.L."/>
            <person name="Wegrzyn J.L."/>
            <person name="Langley C.H."/>
            <person name="Neale D.B."/>
        </authorList>
    </citation>
    <scope>NUCLEOTIDE SEQUENCE</scope>
    <source>
        <tissue evidence="5">Leaves</tissue>
    </source>
</reference>
<dbReference type="Pfam" id="PF06200">
    <property type="entry name" value="tify"/>
    <property type="match status" value="1"/>
</dbReference>
<dbReference type="Gramene" id="Jr12_17020_p1">
    <property type="protein sequence ID" value="cds.Jr12_17020_p1"/>
    <property type="gene ID" value="Jr12_17020"/>
</dbReference>
<comment type="subcellular location">
    <subcellularLocation>
        <location evidence="2">Nucleus</location>
    </subcellularLocation>
</comment>
<feature type="compositionally biased region" description="Polar residues" evidence="3">
    <location>
        <begin position="251"/>
        <end position="261"/>
    </location>
</feature>
<dbReference type="GO" id="GO:2000022">
    <property type="term" value="P:regulation of jasmonic acid mediated signaling pathway"/>
    <property type="evidence" value="ECO:0007669"/>
    <property type="project" value="UniProtKB-UniRule"/>
</dbReference>
<dbReference type="EMBL" id="LIHL02000012">
    <property type="protein sequence ID" value="KAF5452930.1"/>
    <property type="molecule type" value="Genomic_DNA"/>
</dbReference>
<dbReference type="GO" id="GO:0005634">
    <property type="term" value="C:nucleus"/>
    <property type="evidence" value="ECO:0007669"/>
    <property type="project" value="UniProtKB-SubCell"/>
</dbReference>
<evidence type="ECO:0000256" key="3">
    <source>
        <dbReference type="SAM" id="MobiDB-lite"/>
    </source>
</evidence>
<evidence type="ECO:0000313" key="5">
    <source>
        <dbReference type="EMBL" id="KAF5452930.1"/>
    </source>
</evidence>
<evidence type="ECO:0000313" key="6">
    <source>
        <dbReference type="Proteomes" id="UP000619265"/>
    </source>
</evidence>
<evidence type="ECO:0000256" key="2">
    <source>
        <dbReference type="RuleBase" id="RU369065"/>
    </source>
</evidence>
<feature type="region of interest" description="Disordered" evidence="3">
    <location>
        <begin position="251"/>
        <end position="281"/>
    </location>
</feature>
<feature type="domain" description="Tify" evidence="4">
    <location>
        <begin position="194"/>
        <end position="229"/>
    </location>
</feature>